<dbReference type="EMBL" id="LYXU01000003">
    <property type="protein sequence ID" value="OBS22500.1"/>
    <property type="molecule type" value="Genomic_DNA"/>
</dbReference>
<evidence type="ECO:0000256" key="1">
    <source>
        <dbReference type="SAM" id="MobiDB-lite"/>
    </source>
</evidence>
<comment type="caution">
    <text evidence="2">The sequence shown here is derived from an EMBL/GenBank/DDBJ whole genome shotgun (WGS) entry which is preliminary data.</text>
</comment>
<reference evidence="2 3" key="1">
    <citation type="submission" date="2016-06" db="EMBL/GenBank/DDBJ databases">
        <title>Living apart together: crosstalk between the core and supernumerary genomes in a fungal plant pathogen.</title>
        <authorList>
            <person name="Vanheule A."/>
            <person name="Audenaert K."/>
            <person name="Warris S."/>
            <person name="Van De Geest H."/>
            <person name="Schijlen E."/>
            <person name="Hofte M."/>
            <person name="De Saeger S."/>
            <person name="Haesaert G."/>
            <person name="Waalwijk C."/>
            <person name="Van Der Lee T."/>
        </authorList>
    </citation>
    <scope>NUCLEOTIDE SEQUENCE [LARGE SCALE GENOMIC DNA]</scope>
    <source>
        <strain evidence="2 3">2516</strain>
    </source>
</reference>
<gene>
    <name evidence="2" type="ORF">FPOA_08837</name>
</gene>
<name>A0A1B8APR8_FUSPO</name>
<dbReference type="Proteomes" id="UP000091967">
    <property type="component" value="Unassembled WGS sequence"/>
</dbReference>
<keyword evidence="3" id="KW-1185">Reference proteome</keyword>
<dbReference type="STRING" id="36050.A0A1B8APR8"/>
<feature type="region of interest" description="Disordered" evidence="1">
    <location>
        <begin position="1"/>
        <end position="22"/>
    </location>
</feature>
<organism evidence="2 3">
    <name type="scientific">Fusarium poae</name>
    <dbReference type="NCBI Taxonomy" id="36050"/>
    <lineage>
        <taxon>Eukaryota</taxon>
        <taxon>Fungi</taxon>
        <taxon>Dikarya</taxon>
        <taxon>Ascomycota</taxon>
        <taxon>Pezizomycotina</taxon>
        <taxon>Sordariomycetes</taxon>
        <taxon>Hypocreomycetidae</taxon>
        <taxon>Hypocreales</taxon>
        <taxon>Nectriaceae</taxon>
        <taxon>Fusarium</taxon>
    </lineage>
</organism>
<dbReference type="OMA" id="DEITAPW"/>
<dbReference type="AlphaFoldDB" id="A0A1B8APR8"/>
<protein>
    <recommendedName>
        <fullName evidence="4">CBM-cenC domain-containing protein</fullName>
    </recommendedName>
</protein>
<evidence type="ECO:0000313" key="3">
    <source>
        <dbReference type="Proteomes" id="UP000091967"/>
    </source>
</evidence>
<proteinExistence type="predicted"/>
<sequence>MAASFMVGSQASPCKPSSRTTDTDISTVVGIISTPAEASGTTETIISTTGVSSVEDTTTSTISQSEASTKSSAISEDVITTTVSTTDLSSIIIKTTETSTLSADSTTTGIPTTTAESTTTAEVITTTTTTEPAAITTFITNSGFDDETDNAEPWALLNPERGLFSIDSDIKHDGRNSGRMWFNMRGSAHVGQPLREPIQAGVPYRASAWVRGGYGCTQVVLLCAHKKTTSVKRQIQFLTTDLWHQVSLSCTFSQDQVNAGDLYVNIQFYCDSDAKAWMDTITFSKE</sequence>
<evidence type="ECO:0008006" key="4">
    <source>
        <dbReference type="Google" id="ProtNLM"/>
    </source>
</evidence>
<feature type="compositionally biased region" description="Polar residues" evidence="1">
    <location>
        <begin position="7"/>
        <end position="22"/>
    </location>
</feature>
<accession>A0A1B8APR8</accession>
<dbReference type="Gene3D" id="2.60.120.260">
    <property type="entry name" value="Galactose-binding domain-like"/>
    <property type="match status" value="1"/>
</dbReference>
<evidence type="ECO:0000313" key="2">
    <source>
        <dbReference type="EMBL" id="OBS22500.1"/>
    </source>
</evidence>